<evidence type="ECO:0000313" key="5">
    <source>
        <dbReference type="EMBL" id="TFJ99059.1"/>
    </source>
</evidence>
<dbReference type="OrthoDB" id="9423372at2759"/>
<dbReference type="InterPro" id="IPR019775">
    <property type="entry name" value="WD40_repeat_CS"/>
</dbReference>
<feature type="repeat" description="WD" evidence="3">
    <location>
        <begin position="294"/>
        <end position="335"/>
    </location>
</feature>
<protein>
    <submittedName>
        <fullName evidence="5">Serum amyloid P-component-like</fullName>
    </submittedName>
</protein>
<feature type="compositionally biased region" description="Basic residues" evidence="4">
    <location>
        <begin position="1308"/>
        <end position="1325"/>
    </location>
</feature>
<feature type="compositionally biased region" description="Low complexity" evidence="4">
    <location>
        <begin position="936"/>
        <end position="954"/>
    </location>
</feature>
<dbReference type="PRINTS" id="PR00320">
    <property type="entry name" value="GPROTEINBRPT"/>
</dbReference>
<evidence type="ECO:0000256" key="3">
    <source>
        <dbReference type="PROSITE-ProRule" id="PRU00221"/>
    </source>
</evidence>
<gene>
    <name evidence="5" type="ORF">DR999_PMT18934</name>
</gene>
<dbReference type="STRING" id="55544.A0A4D9DV87"/>
<dbReference type="PROSITE" id="PS50082">
    <property type="entry name" value="WD_REPEATS_2"/>
    <property type="match status" value="3"/>
</dbReference>
<dbReference type="PANTHER" id="PTHR45532">
    <property type="entry name" value="WD REPEAT-CONTAINING PROTEIN 97"/>
    <property type="match status" value="1"/>
</dbReference>
<keyword evidence="2" id="KW-0677">Repeat</keyword>
<name>A0A4D9DV87_9SAUR</name>
<feature type="compositionally biased region" description="Polar residues" evidence="4">
    <location>
        <begin position="965"/>
        <end position="975"/>
    </location>
</feature>
<dbReference type="PANTHER" id="PTHR45532:SF1">
    <property type="entry name" value="WD REPEAT-CONTAINING PROTEIN 97"/>
    <property type="match status" value="1"/>
</dbReference>
<dbReference type="InterPro" id="IPR015943">
    <property type="entry name" value="WD40/YVTN_repeat-like_dom_sf"/>
</dbReference>
<dbReference type="InterPro" id="IPR001680">
    <property type="entry name" value="WD40_rpt"/>
</dbReference>
<dbReference type="Proteomes" id="UP000297703">
    <property type="component" value="Unassembled WGS sequence"/>
</dbReference>
<organism evidence="5 6">
    <name type="scientific">Platysternon megacephalum</name>
    <name type="common">big-headed turtle</name>
    <dbReference type="NCBI Taxonomy" id="55544"/>
    <lineage>
        <taxon>Eukaryota</taxon>
        <taxon>Metazoa</taxon>
        <taxon>Chordata</taxon>
        <taxon>Craniata</taxon>
        <taxon>Vertebrata</taxon>
        <taxon>Euteleostomi</taxon>
        <taxon>Archelosauria</taxon>
        <taxon>Testudinata</taxon>
        <taxon>Testudines</taxon>
        <taxon>Cryptodira</taxon>
        <taxon>Durocryptodira</taxon>
        <taxon>Testudinoidea</taxon>
        <taxon>Platysternidae</taxon>
        <taxon>Platysternon</taxon>
    </lineage>
</organism>
<proteinExistence type="predicted"/>
<sequence>MLLSAMAEQWESQDSGSATSTGAATTMRHWSPLPEAREEETPLTSARRLWALLRGGIRATTEKMKKEELKAAQLTHGLQHLRHLSFPQPVRHVAYNSSTSLFVVLDAESQLHLHKEDGWFSHGTQAPEPIAGLLYATQVNKYVAWDQGSLQVLGPAFEVLSKVLAPHGIRCCLYSPELNQVVTAGAGSLSVWAFRYGFRQLQCQATVQQGLSPRDTFTRLALDTGLPQTCFAACGTGVAVFNISQGELLTFQRDLHNRAITDITYCEAGACVVTASRDTTIKVWDKKWLIQTIFVGHTGPVTAVTIYPQGPLILSASQDGTIRTWNLQTIDQVDEVHVAEVVEQLQTHPEGGYVVSLTGSTTMDLWKVNRLYSLHTRLGAAVTRLCTVDLSAVGSFPVRAVCACQDSTVRLVAAHTGRILSTLLLDRPCQAVDVAYCLPKETLFVLLELGQLLRVNTAVNPMSVKKMVAPWSESARPCCLLLYSHLVDPEKAYAQWREIVEQKGDKKSWEQRPLKLQDKNRYLPVLGQEDGSLCVLQWFSGRVQYQVEAHGSERVTALAAYPYDTWIISAGGDRMVKVWRIFPYIDECLTLLLSFSCQHPVLHMCPLGSALGTAIQDPESATYSIVQYDLLAQSRQEHGPEDDPLDEITGLCCCPTLKLFASASRDGSVKVWNAQNQLLRHLKLNTIPESLAFGDERGDLLLGVEQHLHRIHHSKYLPRPYLTKLLCMSLPDPVQDSPFPLSDSSLQPLNKDARQRLLLEPRSLAIKLCMPLLRWKPKKDEDLSWARQEKEEACAQLAARDQDLLLIQQGKLSAARKPKLNKKLRDEAFERYMHLVYRQPQRIQIPHKDSFDADMVLEACLLDPLVPKLYGPAASQMFLGAFPDGAEENVERPMLKAPVADGVCREDTLEPCSGRGSRLALPAPSASTGLEDSLRRSSLARIRSQISQARQEAAAARERHHTGSHSRSPSLQITRVNGHGPSMSQVSSQPSKESSHLHVRRLSSGFLPNSVVVQQFRSQDDVESARESLLATWLEVQQGQAGRAGPERGEELHGAEEEEDEAARTAAILEKISSVSLPAPKWKESVTSFFLTQPDEFEQPQASPSGGEIPSFVLQFEDTEWFRQIYPVLSSMDSLQGLSTRRFVRQLLEALLTVDDSAKPDIVQAILTLHEQVGVENGREVCKALLLILNQSDPPRLEEKTQKKFVLTSLNALMAFCRDSKELLLELMAYFLHSPVSSRGPIKALFLELGLEDPHNYFYREMDSWGLAREKPVTKAALRRICAQWLEGVMQDFQDHKSSTLEPFQARAGKRHFPGSSPKAKKAAGRSKVFPSAGSPEPSVGPINAINHFCKVQMKRDLEDLKQPKSAGAQETKNTVMALPSIGRSQAILRLGETNTMARRRPSQRFYLPRIFPLPLLTGFVHAIKLPVPRINVNPFPPDSDMPASQNTFISMHQKVQKYFIPKFSLADSYP</sequence>
<comment type="caution">
    <text evidence="5">The sequence shown here is derived from an EMBL/GenBank/DDBJ whole genome shotgun (WGS) entry which is preliminary data.</text>
</comment>
<dbReference type="SMART" id="SM00320">
    <property type="entry name" value="WD40"/>
    <property type="match status" value="7"/>
</dbReference>
<reference evidence="5 6" key="1">
    <citation type="submission" date="2019-04" db="EMBL/GenBank/DDBJ databases">
        <title>Draft genome of the big-headed turtle Platysternon megacephalum.</title>
        <authorList>
            <person name="Gong S."/>
        </authorList>
    </citation>
    <scope>NUCLEOTIDE SEQUENCE [LARGE SCALE GENOMIC DNA]</scope>
    <source>
        <strain evidence="5">DO16091913</strain>
        <tissue evidence="5">Muscle</tissue>
    </source>
</reference>
<evidence type="ECO:0000256" key="4">
    <source>
        <dbReference type="SAM" id="MobiDB-lite"/>
    </source>
</evidence>
<feature type="compositionally biased region" description="Low complexity" evidence="4">
    <location>
        <begin position="15"/>
        <end position="26"/>
    </location>
</feature>
<evidence type="ECO:0000256" key="2">
    <source>
        <dbReference type="ARBA" id="ARBA00022737"/>
    </source>
</evidence>
<reference evidence="5 6" key="2">
    <citation type="submission" date="2019-04" db="EMBL/GenBank/DDBJ databases">
        <title>The genome sequence of big-headed turtle.</title>
        <authorList>
            <person name="Gong S."/>
        </authorList>
    </citation>
    <scope>NUCLEOTIDE SEQUENCE [LARGE SCALE GENOMIC DNA]</scope>
    <source>
        <strain evidence="5">DO16091913</strain>
        <tissue evidence="5">Muscle</tissue>
    </source>
</reference>
<dbReference type="Pfam" id="PF00400">
    <property type="entry name" value="WD40"/>
    <property type="match status" value="4"/>
</dbReference>
<keyword evidence="6" id="KW-1185">Reference proteome</keyword>
<feature type="region of interest" description="Disordered" evidence="4">
    <location>
        <begin position="911"/>
        <end position="998"/>
    </location>
</feature>
<dbReference type="InterPro" id="IPR020472">
    <property type="entry name" value="WD40_PAC1"/>
</dbReference>
<feature type="repeat" description="WD" evidence="3">
    <location>
        <begin position="253"/>
        <end position="285"/>
    </location>
</feature>
<accession>A0A4D9DV87</accession>
<dbReference type="InterPro" id="IPR011047">
    <property type="entry name" value="Quinoprotein_ADH-like_sf"/>
</dbReference>
<keyword evidence="1 3" id="KW-0853">WD repeat</keyword>
<dbReference type="SUPFAM" id="SSF50998">
    <property type="entry name" value="Quinoprotein alcohol dehydrogenase-like"/>
    <property type="match status" value="1"/>
</dbReference>
<feature type="compositionally biased region" description="Low complexity" evidence="4">
    <location>
        <begin position="981"/>
        <end position="992"/>
    </location>
</feature>
<feature type="region of interest" description="Disordered" evidence="4">
    <location>
        <begin position="1308"/>
        <end position="1337"/>
    </location>
</feature>
<feature type="repeat" description="WD" evidence="3">
    <location>
        <begin position="655"/>
        <end position="676"/>
    </location>
</feature>
<dbReference type="PROSITE" id="PS00678">
    <property type="entry name" value="WD_REPEATS_1"/>
    <property type="match status" value="1"/>
</dbReference>
<evidence type="ECO:0000313" key="6">
    <source>
        <dbReference type="Proteomes" id="UP000297703"/>
    </source>
</evidence>
<dbReference type="EMBL" id="QXTE01000351">
    <property type="protein sequence ID" value="TFJ99059.1"/>
    <property type="molecule type" value="Genomic_DNA"/>
</dbReference>
<feature type="region of interest" description="Disordered" evidence="4">
    <location>
        <begin position="9"/>
        <end position="41"/>
    </location>
</feature>
<dbReference type="Gene3D" id="2.130.10.10">
    <property type="entry name" value="YVTN repeat-like/Quinoprotein amine dehydrogenase"/>
    <property type="match status" value="3"/>
</dbReference>
<dbReference type="PROSITE" id="PS50294">
    <property type="entry name" value="WD_REPEATS_REGION"/>
    <property type="match status" value="2"/>
</dbReference>
<evidence type="ECO:0000256" key="1">
    <source>
        <dbReference type="ARBA" id="ARBA00022574"/>
    </source>
</evidence>